<dbReference type="Pfam" id="PF10545">
    <property type="entry name" value="MADF_DNA_bdg"/>
    <property type="match status" value="1"/>
</dbReference>
<dbReference type="InterPro" id="IPR006578">
    <property type="entry name" value="MADF-dom"/>
</dbReference>
<evidence type="ECO:0000259" key="1">
    <source>
        <dbReference type="Pfam" id="PF10545"/>
    </source>
</evidence>
<evidence type="ECO:0000313" key="2">
    <source>
        <dbReference type="EMBL" id="KAG7176372.1"/>
    </source>
</evidence>
<proteinExistence type="predicted"/>
<evidence type="ECO:0000313" key="3">
    <source>
        <dbReference type="Proteomes" id="UP000747542"/>
    </source>
</evidence>
<reference evidence="2" key="1">
    <citation type="journal article" date="2021" name="Sci. Adv.">
        <title>The American lobster genome reveals insights on longevity, neural, and immune adaptations.</title>
        <authorList>
            <person name="Polinski J.M."/>
            <person name="Zimin A.V."/>
            <person name="Clark K.F."/>
            <person name="Kohn A.B."/>
            <person name="Sadowski N."/>
            <person name="Timp W."/>
            <person name="Ptitsyn A."/>
            <person name="Khanna P."/>
            <person name="Romanova D.Y."/>
            <person name="Williams P."/>
            <person name="Greenwood S.J."/>
            <person name="Moroz L.L."/>
            <person name="Walt D.R."/>
            <person name="Bodnar A.G."/>
        </authorList>
    </citation>
    <scope>NUCLEOTIDE SEQUENCE</scope>
    <source>
        <strain evidence="2">GMGI-L3</strain>
    </source>
</reference>
<gene>
    <name evidence="2" type="ORF">Hamer_G009176</name>
</gene>
<sequence length="147" mass="16834">MHIYSNVYSQKPFPPDESSQVTSHRVTSSHRWGWAHFHHQSRRVRSGVYIMQVDVLINLFQERPAIYDPTDRSHRDRDVIAALWKEVAAASLGINDKLPKLGLLVLSSCIQIRVLLLRLRRRIHNKTANSARGYASILLEISLGPES</sequence>
<feature type="domain" description="MADF" evidence="1">
    <location>
        <begin position="56"/>
        <end position="90"/>
    </location>
</feature>
<dbReference type="AlphaFoldDB" id="A0A8J5TPW9"/>
<organism evidence="2 3">
    <name type="scientific">Homarus americanus</name>
    <name type="common">American lobster</name>
    <dbReference type="NCBI Taxonomy" id="6706"/>
    <lineage>
        <taxon>Eukaryota</taxon>
        <taxon>Metazoa</taxon>
        <taxon>Ecdysozoa</taxon>
        <taxon>Arthropoda</taxon>
        <taxon>Crustacea</taxon>
        <taxon>Multicrustacea</taxon>
        <taxon>Malacostraca</taxon>
        <taxon>Eumalacostraca</taxon>
        <taxon>Eucarida</taxon>
        <taxon>Decapoda</taxon>
        <taxon>Pleocyemata</taxon>
        <taxon>Astacidea</taxon>
        <taxon>Nephropoidea</taxon>
        <taxon>Nephropidae</taxon>
        <taxon>Homarus</taxon>
    </lineage>
</organism>
<dbReference type="EMBL" id="JAHLQT010003582">
    <property type="protein sequence ID" value="KAG7176372.1"/>
    <property type="molecule type" value="Genomic_DNA"/>
</dbReference>
<comment type="caution">
    <text evidence="2">The sequence shown here is derived from an EMBL/GenBank/DDBJ whole genome shotgun (WGS) entry which is preliminary data.</text>
</comment>
<dbReference type="Proteomes" id="UP000747542">
    <property type="component" value="Unassembled WGS sequence"/>
</dbReference>
<protein>
    <submittedName>
        <fullName evidence="2">Putative Alcohol dehydrogenase transcription factor Myb/SANT-like-containing protein 8</fullName>
    </submittedName>
</protein>
<keyword evidence="3" id="KW-1185">Reference proteome</keyword>
<accession>A0A8J5TPW9</accession>
<name>A0A8J5TPW9_HOMAM</name>